<dbReference type="PANTHER" id="PTHR11067">
    <property type="entry name" value="INOSINE TRIPHOSPHATE PYROPHOSPHATASE/HAM1 PROTEIN"/>
    <property type="match status" value="1"/>
</dbReference>
<dbReference type="InterPro" id="IPR029001">
    <property type="entry name" value="ITPase-like_fam"/>
</dbReference>
<evidence type="ECO:0000256" key="10">
    <source>
        <dbReference type="HAMAP-Rule" id="MF_01405"/>
    </source>
</evidence>
<dbReference type="EMBL" id="VBAJ01000052">
    <property type="protein sequence ID" value="TMJ09517.1"/>
    <property type="molecule type" value="Genomic_DNA"/>
</dbReference>
<dbReference type="PANTHER" id="PTHR11067:SF9">
    <property type="entry name" value="INOSINE TRIPHOSPHATE PYROPHOSPHATASE"/>
    <property type="match status" value="1"/>
</dbReference>
<keyword evidence="3 10" id="KW-0479">Metal-binding</keyword>
<evidence type="ECO:0000256" key="7">
    <source>
        <dbReference type="ARBA" id="ARBA00023080"/>
    </source>
</evidence>
<dbReference type="Gene3D" id="3.90.950.10">
    <property type="match status" value="1"/>
</dbReference>
<evidence type="ECO:0000256" key="5">
    <source>
        <dbReference type="ARBA" id="ARBA00022801"/>
    </source>
</evidence>
<dbReference type="SUPFAM" id="SSF52972">
    <property type="entry name" value="ITPase-like"/>
    <property type="match status" value="1"/>
</dbReference>
<comment type="caution">
    <text evidence="13">The sequence shown here is derived from an EMBL/GenBank/DDBJ whole genome shotgun (WGS) entry which is preliminary data.</text>
</comment>
<evidence type="ECO:0000313" key="14">
    <source>
        <dbReference type="Proteomes" id="UP000315217"/>
    </source>
</evidence>
<feature type="binding site" evidence="10">
    <location>
        <position position="69"/>
    </location>
    <ligand>
        <name>Mg(2+)</name>
        <dbReference type="ChEBI" id="CHEBI:18420"/>
    </ligand>
</feature>
<evidence type="ECO:0000313" key="15">
    <source>
        <dbReference type="Proteomes" id="UP000318661"/>
    </source>
</evidence>
<name>A0A537LRR0_9BACT</name>
<feature type="binding site" evidence="10">
    <location>
        <begin position="180"/>
        <end position="181"/>
    </location>
    <ligand>
        <name>substrate</name>
    </ligand>
</feature>
<dbReference type="GO" id="GO:0036222">
    <property type="term" value="F:XTP diphosphatase activity"/>
    <property type="evidence" value="ECO:0007669"/>
    <property type="project" value="UniProtKB-UniRule"/>
</dbReference>
<comment type="caution">
    <text evidence="10">Lacks conserved residue(s) required for the propagation of feature annotation.</text>
</comment>
<gene>
    <name evidence="13" type="primary">rdgB</name>
    <name evidence="13" type="ORF">E6G98_07030</name>
    <name evidence="12" type="ORF">E6G99_02580</name>
</gene>
<dbReference type="EC" id="3.6.1.66" evidence="10"/>
<comment type="function">
    <text evidence="10">Pyrophosphatase that catalyzes the hydrolysis of nucleoside triphosphates to their monophosphate derivatives, with a high preference for the non-canonical purine nucleotides XTP (xanthosine triphosphate), dITP (deoxyinosine triphosphate) and ITP. Seems to function as a house-cleaning enzyme that removes non-canonical purine nucleotides from the nucleotide pool, thus preventing their incorporation into DNA/RNA and avoiding chromosomal lesions.</text>
</comment>
<evidence type="ECO:0000256" key="3">
    <source>
        <dbReference type="ARBA" id="ARBA00022723"/>
    </source>
</evidence>
<dbReference type="GO" id="GO:0036220">
    <property type="term" value="F:ITP diphosphatase activity"/>
    <property type="evidence" value="ECO:0007669"/>
    <property type="project" value="UniProtKB-UniRule"/>
</dbReference>
<protein>
    <recommendedName>
        <fullName evidence="10">dITP/XTP pyrophosphatase</fullName>
        <ecNumber evidence="10">3.6.1.66</ecNumber>
    </recommendedName>
    <alternativeName>
        <fullName evidence="10">Non-canonical purine NTP pyrophosphatase</fullName>
    </alternativeName>
    <alternativeName>
        <fullName evidence="10">Non-standard purine NTP pyrophosphatase</fullName>
    </alternativeName>
    <alternativeName>
        <fullName evidence="10">Nucleoside-triphosphate diphosphatase</fullName>
    </alternativeName>
    <alternativeName>
        <fullName evidence="10">Nucleoside-triphosphate pyrophosphatase</fullName>
        <shortName evidence="10">NTPase</shortName>
    </alternativeName>
</protein>
<comment type="catalytic activity">
    <reaction evidence="10">
        <text>ITP + H2O = IMP + diphosphate + H(+)</text>
        <dbReference type="Rhea" id="RHEA:29399"/>
        <dbReference type="ChEBI" id="CHEBI:15377"/>
        <dbReference type="ChEBI" id="CHEBI:15378"/>
        <dbReference type="ChEBI" id="CHEBI:33019"/>
        <dbReference type="ChEBI" id="CHEBI:58053"/>
        <dbReference type="ChEBI" id="CHEBI:61402"/>
        <dbReference type="EC" id="3.6.1.66"/>
    </reaction>
</comment>
<dbReference type="AlphaFoldDB" id="A0A537LRR0"/>
<dbReference type="InterPro" id="IPR002637">
    <property type="entry name" value="RdgB/HAM1"/>
</dbReference>
<evidence type="ECO:0000256" key="1">
    <source>
        <dbReference type="ARBA" id="ARBA00008023"/>
    </source>
</evidence>
<dbReference type="Pfam" id="PF01725">
    <property type="entry name" value="Ham1p_like"/>
    <property type="match status" value="1"/>
</dbReference>
<dbReference type="InterPro" id="IPR020922">
    <property type="entry name" value="dITP/XTP_pyrophosphatase"/>
</dbReference>
<dbReference type="EMBL" id="VBAI01000104">
    <property type="protein sequence ID" value="TMJ10709.1"/>
    <property type="molecule type" value="Genomic_DNA"/>
</dbReference>
<comment type="catalytic activity">
    <reaction evidence="9 10">
        <text>XTP + H2O = XMP + diphosphate + H(+)</text>
        <dbReference type="Rhea" id="RHEA:28610"/>
        <dbReference type="ChEBI" id="CHEBI:15377"/>
        <dbReference type="ChEBI" id="CHEBI:15378"/>
        <dbReference type="ChEBI" id="CHEBI:33019"/>
        <dbReference type="ChEBI" id="CHEBI:57464"/>
        <dbReference type="ChEBI" id="CHEBI:61314"/>
        <dbReference type="EC" id="3.6.1.66"/>
    </reaction>
</comment>
<keyword evidence="5 10" id="KW-0378">Hydrolase</keyword>
<evidence type="ECO:0000313" key="13">
    <source>
        <dbReference type="EMBL" id="TMJ10709.1"/>
    </source>
</evidence>
<feature type="binding site" evidence="10">
    <location>
        <position position="175"/>
    </location>
    <ligand>
        <name>substrate</name>
    </ligand>
</feature>
<dbReference type="Proteomes" id="UP000315217">
    <property type="component" value="Unassembled WGS sequence"/>
</dbReference>
<evidence type="ECO:0000313" key="12">
    <source>
        <dbReference type="EMBL" id="TMJ09517.1"/>
    </source>
</evidence>
<keyword evidence="6 10" id="KW-0460">Magnesium</keyword>
<dbReference type="GO" id="GO:0000166">
    <property type="term" value="F:nucleotide binding"/>
    <property type="evidence" value="ECO:0007669"/>
    <property type="project" value="UniProtKB-KW"/>
</dbReference>
<dbReference type="GO" id="GO:0005829">
    <property type="term" value="C:cytosol"/>
    <property type="evidence" value="ECO:0007669"/>
    <property type="project" value="TreeGrafter"/>
</dbReference>
<dbReference type="NCBIfam" id="TIGR00042">
    <property type="entry name" value="RdgB/HAM1 family non-canonical purine NTP pyrophosphatase"/>
    <property type="match status" value="1"/>
</dbReference>
<dbReference type="GO" id="GO:0017111">
    <property type="term" value="F:ribonucleoside triphosphate phosphatase activity"/>
    <property type="evidence" value="ECO:0007669"/>
    <property type="project" value="InterPro"/>
</dbReference>
<feature type="active site" description="Proton acceptor" evidence="10">
    <location>
        <position position="69"/>
    </location>
</feature>
<dbReference type="Proteomes" id="UP000318661">
    <property type="component" value="Unassembled WGS sequence"/>
</dbReference>
<evidence type="ECO:0000256" key="9">
    <source>
        <dbReference type="ARBA" id="ARBA00052017"/>
    </source>
</evidence>
<comment type="catalytic activity">
    <reaction evidence="8 10">
        <text>dITP + H2O = dIMP + diphosphate + H(+)</text>
        <dbReference type="Rhea" id="RHEA:28342"/>
        <dbReference type="ChEBI" id="CHEBI:15377"/>
        <dbReference type="ChEBI" id="CHEBI:15378"/>
        <dbReference type="ChEBI" id="CHEBI:33019"/>
        <dbReference type="ChEBI" id="CHEBI:61194"/>
        <dbReference type="ChEBI" id="CHEBI:61382"/>
        <dbReference type="EC" id="3.6.1.66"/>
    </reaction>
</comment>
<accession>A0A537LRR0</accession>
<comment type="similarity">
    <text evidence="1 10 11">Belongs to the HAM1 NTPase family.</text>
</comment>
<dbReference type="GO" id="GO:0035870">
    <property type="term" value="F:dITP diphosphatase activity"/>
    <property type="evidence" value="ECO:0007669"/>
    <property type="project" value="UniProtKB-UniRule"/>
</dbReference>
<dbReference type="CDD" id="cd00515">
    <property type="entry name" value="HAM1"/>
    <property type="match status" value="1"/>
</dbReference>
<evidence type="ECO:0000256" key="2">
    <source>
        <dbReference type="ARBA" id="ARBA00011738"/>
    </source>
</evidence>
<evidence type="ECO:0000256" key="8">
    <source>
        <dbReference type="ARBA" id="ARBA00051875"/>
    </source>
</evidence>
<dbReference type="FunFam" id="3.90.950.10:FF:000001">
    <property type="entry name" value="dITP/XTP pyrophosphatase"/>
    <property type="match status" value="1"/>
</dbReference>
<evidence type="ECO:0000256" key="6">
    <source>
        <dbReference type="ARBA" id="ARBA00022842"/>
    </source>
</evidence>
<dbReference type="GO" id="GO:0009117">
    <property type="term" value="P:nucleotide metabolic process"/>
    <property type="evidence" value="ECO:0007669"/>
    <property type="project" value="UniProtKB-KW"/>
</dbReference>
<organism evidence="13 14">
    <name type="scientific">Candidatus Segetimicrobium genomatis</name>
    <dbReference type="NCBI Taxonomy" id="2569760"/>
    <lineage>
        <taxon>Bacteria</taxon>
        <taxon>Bacillati</taxon>
        <taxon>Candidatus Sysuimicrobiota</taxon>
        <taxon>Candidatus Sysuimicrobiia</taxon>
        <taxon>Candidatus Sysuimicrobiales</taxon>
        <taxon>Candidatus Segetimicrobiaceae</taxon>
        <taxon>Candidatus Segetimicrobium</taxon>
    </lineage>
</organism>
<reference evidence="14 15" key="1">
    <citation type="journal article" date="2019" name="Nat. Microbiol.">
        <title>Mediterranean grassland soil C-N compound turnover is dependent on rainfall and depth, and is mediated by genomically divergent microorganisms.</title>
        <authorList>
            <person name="Diamond S."/>
            <person name="Andeer P.F."/>
            <person name="Li Z."/>
            <person name="Crits-Christoph A."/>
            <person name="Burstein D."/>
            <person name="Anantharaman K."/>
            <person name="Lane K.R."/>
            <person name="Thomas B.C."/>
            <person name="Pan C."/>
            <person name="Northen T.R."/>
            <person name="Banfield J.F."/>
        </authorList>
    </citation>
    <scope>NUCLEOTIDE SEQUENCE [LARGE SCALE GENOMIC DNA]</scope>
    <source>
        <strain evidence="13">NP_1</strain>
        <strain evidence="12">NP_2</strain>
    </source>
</reference>
<evidence type="ECO:0000256" key="4">
    <source>
        <dbReference type="ARBA" id="ARBA00022741"/>
    </source>
</evidence>
<comment type="cofactor">
    <cofactor evidence="10">
        <name>Mg(2+)</name>
        <dbReference type="ChEBI" id="CHEBI:18420"/>
    </cofactor>
    <text evidence="10">Binds 1 Mg(2+) ion per subunit.</text>
</comment>
<dbReference type="GO" id="GO:0009146">
    <property type="term" value="P:purine nucleoside triphosphate catabolic process"/>
    <property type="evidence" value="ECO:0007669"/>
    <property type="project" value="UniProtKB-UniRule"/>
</dbReference>
<comment type="subunit">
    <text evidence="2 10">Homodimer.</text>
</comment>
<dbReference type="GO" id="GO:0046872">
    <property type="term" value="F:metal ion binding"/>
    <property type="evidence" value="ECO:0007669"/>
    <property type="project" value="UniProtKB-KW"/>
</dbReference>
<feature type="binding site" evidence="10">
    <location>
        <begin position="152"/>
        <end position="155"/>
    </location>
    <ligand>
        <name>substrate</name>
    </ligand>
</feature>
<keyword evidence="7 10" id="KW-0546">Nucleotide metabolism</keyword>
<proteinExistence type="inferred from homology"/>
<keyword evidence="4 10" id="KW-0547">Nucleotide-binding</keyword>
<sequence length="208" mass="22658">MEVVLATRNPGKVRELLDLLRDLPLQVYTLQAFPQIRDLQEDGLTYTENAISKALTVARLTRRVAVADDSGIEIDALQGAPGPHSRRFLGEGISDTARNARILKLIAGVPAKSRTARYRAVVAVATPEGTARTFEGICEGQIAAAPRGSHGFGYDPIFLVPEYGKTMAQLPMTIKNRISHRAQAMAAARVYLRQLANPERQTILDPGS</sequence>
<evidence type="ECO:0000256" key="11">
    <source>
        <dbReference type="RuleBase" id="RU003781"/>
    </source>
</evidence>
<dbReference type="HAMAP" id="MF_01405">
    <property type="entry name" value="Non_canon_purine_NTPase"/>
    <property type="match status" value="1"/>
</dbReference>
<feature type="binding site" evidence="10">
    <location>
        <position position="70"/>
    </location>
    <ligand>
        <name>substrate</name>
    </ligand>
</feature>
<feature type="binding site" evidence="10">
    <location>
        <begin position="7"/>
        <end position="12"/>
    </location>
    <ligand>
        <name>substrate</name>
    </ligand>
</feature>